<keyword evidence="2" id="KW-1185">Reference proteome</keyword>
<organism evidence="1 2">
    <name type="scientific">Cellulomonas carbonis T26</name>
    <dbReference type="NCBI Taxonomy" id="947969"/>
    <lineage>
        <taxon>Bacteria</taxon>
        <taxon>Bacillati</taxon>
        <taxon>Actinomycetota</taxon>
        <taxon>Actinomycetes</taxon>
        <taxon>Micrococcales</taxon>
        <taxon>Cellulomonadaceae</taxon>
        <taxon>Cellulomonas</taxon>
    </lineage>
</organism>
<evidence type="ECO:0000313" key="2">
    <source>
        <dbReference type="Proteomes" id="UP000029839"/>
    </source>
</evidence>
<proteinExistence type="predicted"/>
<reference evidence="1 2" key="2">
    <citation type="journal article" date="2015" name="Stand. Genomic Sci.">
        <title>Draft genome sequence of Cellulomonas carbonis T26(T) and comparative analysis of six Cellulomonas genomes.</title>
        <authorList>
            <person name="Zhuang W."/>
            <person name="Zhang S."/>
            <person name="Xia X."/>
            <person name="Wang G."/>
        </authorList>
    </citation>
    <scope>NUCLEOTIDE SEQUENCE [LARGE SCALE GENOMIC DNA]</scope>
    <source>
        <strain evidence="1 2">T26</strain>
    </source>
</reference>
<protein>
    <submittedName>
        <fullName evidence="1">Uncharacterized protein</fullName>
    </submittedName>
</protein>
<sequence length="550" mass="57446">MTHHGTRVAWGRSRAARSMTGLAAVALLVTGCSGERDLTVTEKQDVVLDALAQELSQLVDERGLVINPPSERPRPVDPYATAWLVTMADEAGVELPGAPSVAAVVDDPDVAASLRDAVPAEWWAWSLETIAAAGGETLADDDVVVPASTYADAQDDDDRAARTWIASVLEDAGRPSGYPGALADDLVAATADGRVSAIRAWFLVDACARLDADCRTPRVEPVTTTIREPLDVLTLAAAASLARAGVDVDGYDGEAARELAEEALTGLEPGNDVLAAKLAGIVAAEGGDRAPAAAYLDEAAERWDADAGMYRQHVVLMGSVEATYAARRILGERFVALAEEHGTYGTVEGLLGRPGTLGVVPELMALAILQDRDGGVPDAFAGRAAEVSADYSGRTVPATDAGLALQVAALLLDLGEPVTDLEVEPVPVTEEDERLVNHLVAAALDGTLANGEELLAAYADHVDALPRVVVADGPGHPNFHTRLGVLDYLDPGWTEESRQALVDQTRTRVGCAATPHLVTRTTDPLDGCDVLLTADVVHSSVGIDALAEAS</sequence>
<evidence type="ECO:0000313" key="1">
    <source>
        <dbReference type="EMBL" id="KGM10894.1"/>
    </source>
</evidence>
<accession>A0A0A0BUS3</accession>
<dbReference type="PROSITE" id="PS51257">
    <property type="entry name" value="PROKAR_LIPOPROTEIN"/>
    <property type="match status" value="1"/>
</dbReference>
<gene>
    <name evidence="1" type="ORF">N868_08590</name>
</gene>
<reference evidence="1 2" key="1">
    <citation type="submission" date="2013-08" db="EMBL/GenBank/DDBJ databases">
        <title>Genome sequencing of Cellulomonas carbonis T26.</title>
        <authorList>
            <person name="Chen F."/>
            <person name="Li Y."/>
            <person name="Wang G."/>
        </authorList>
    </citation>
    <scope>NUCLEOTIDE SEQUENCE [LARGE SCALE GENOMIC DNA]</scope>
    <source>
        <strain evidence="1 2">T26</strain>
    </source>
</reference>
<name>A0A0A0BUS3_9CELL</name>
<dbReference type="Proteomes" id="UP000029839">
    <property type="component" value="Unassembled WGS sequence"/>
</dbReference>
<dbReference type="EMBL" id="AXCY01000036">
    <property type="protein sequence ID" value="KGM10894.1"/>
    <property type="molecule type" value="Genomic_DNA"/>
</dbReference>
<dbReference type="AlphaFoldDB" id="A0A0A0BUS3"/>
<comment type="caution">
    <text evidence="1">The sequence shown here is derived from an EMBL/GenBank/DDBJ whole genome shotgun (WGS) entry which is preliminary data.</text>
</comment>